<protein>
    <recommendedName>
        <fullName evidence="3">Carboxylesterase type B domain-containing protein</fullName>
    </recommendedName>
</protein>
<feature type="domain" description="Carboxylesterase type B" evidence="3">
    <location>
        <begin position="4"/>
        <end position="265"/>
    </location>
</feature>
<reference evidence="4 5" key="1">
    <citation type="submission" date="2022-12" db="EMBL/GenBank/DDBJ databases">
        <title>Chromosome-level genome of Tegillarca granosa.</title>
        <authorList>
            <person name="Kim J."/>
        </authorList>
    </citation>
    <scope>NUCLEOTIDE SEQUENCE [LARGE SCALE GENOMIC DNA]</scope>
    <source>
        <strain evidence="4">Teg-2019</strain>
        <tissue evidence="4">Adductor muscle</tissue>
    </source>
</reference>
<gene>
    <name evidence="4" type="ORF">KUTeg_000308</name>
</gene>
<organism evidence="4 5">
    <name type="scientific">Tegillarca granosa</name>
    <name type="common">Malaysian cockle</name>
    <name type="synonym">Anadara granosa</name>
    <dbReference type="NCBI Taxonomy" id="220873"/>
    <lineage>
        <taxon>Eukaryota</taxon>
        <taxon>Metazoa</taxon>
        <taxon>Spiralia</taxon>
        <taxon>Lophotrochozoa</taxon>
        <taxon>Mollusca</taxon>
        <taxon>Bivalvia</taxon>
        <taxon>Autobranchia</taxon>
        <taxon>Pteriomorphia</taxon>
        <taxon>Arcoida</taxon>
        <taxon>Arcoidea</taxon>
        <taxon>Arcidae</taxon>
        <taxon>Tegillarca</taxon>
    </lineage>
</organism>
<accession>A0ABQ9G0L8</accession>
<dbReference type="SUPFAM" id="SSF53474">
    <property type="entry name" value="alpha/beta-Hydrolases"/>
    <property type="match status" value="1"/>
</dbReference>
<name>A0ABQ9G0L8_TEGGR</name>
<dbReference type="InterPro" id="IPR029058">
    <property type="entry name" value="AB_hydrolase_fold"/>
</dbReference>
<sequence>MKRDGSTLALTGDVIVVTINYRLGIFGFLSFGGPPAVGNYAMWDQQLAFWWVKLNIADYGGNPDSITIYGESAGGFSVSLHALHPGNQGLFQRVISDSGVGNSLVAYSRNIIKLVDDIGPLVNCTNRTVSLPQLYLECLSNKSAIDLQTAMNTLSTTYTQDVQMSSPIGPVIDGDFLKDDPVKLLNDKSSQSYQFFRSLDVMTGVNSGEGFLVLIFMNGYQPIFHFNIAQGIPTSFLCDHMIPSLTRSYFNNNPYVAKAICDYYKVKAGNGNRISVQSMEIANMNPNGADLPAWPVYNPSNYGTYVKLDQNITQGRNLFKNQVNFWLNEIPYILQHNTTGPPVVSTSTMQPMTSRRSQSSGPMTSPSTTGNPNPNAGKELQFSVILLLLCVLKSTLVY</sequence>
<feature type="compositionally biased region" description="Low complexity" evidence="2">
    <location>
        <begin position="359"/>
        <end position="375"/>
    </location>
</feature>
<dbReference type="Pfam" id="PF00135">
    <property type="entry name" value="COesterase"/>
    <property type="match status" value="1"/>
</dbReference>
<proteinExistence type="inferred from homology"/>
<evidence type="ECO:0000256" key="2">
    <source>
        <dbReference type="SAM" id="MobiDB-lite"/>
    </source>
</evidence>
<evidence type="ECO:0000256" key="1">
    <source>
        <dbReference type="ARBA" id="ARBA00005964"/>
    </source>
</evidence>
<dbReference type="Proteomes" id="UP001217089">
    <property type="component" value="Unassembled WGS sequence"/>
</dbReference>
<evidence type="ECO:0000313" key="4">
    <source>
        <dbReference type="EMBL" id="KAJ8321837.1"/>
    </source>
</evidence>
<dbReference type="Gene3D" id="3.40.50.1820">
    <property type="entry name" value="alpha/beta hydrolase"/>
    <property type="match status" value="1"/>
</dbReference>
<dbReference type="InterPro" id="IPR051093">
    <property type="entry name" value="Neuroligin/BSAL"/>
</dbReference>
<dbReference type="EMBL" id="JARBDR010000018">
    <property type="protein sequence ID" value="KAJ8321837.1"/>
    <property type="molecule type" value="Genomic_DNA"/>
</dbReference>
<dbReference type="PANTHER" id="PTHR43903">
    <property type="entry name" value="NEUROLIGIN"/>
    <property type="match status" value="1"/>
</dbReference>
<evidence type="ECO:0000259" key="3">
    <source>
        <dbReference type="Pfam" id="PF00135"/>
    </source>
</evidence>
<keyword evidence="5" id="KW-1185">Reference proteome</keyword>
<feature type="region of interest" description="Disordered" evidence="2">
    <location>
        <begin position="343"/>
        <end position="375"/>
    </location>
</feature>
<comment type="similarity">
    <text evidence="1">Belongs to the type-B carboxylesterase/lipase family.</text>
</comment>
<evidence type="ECO:0000313" key="5">
    <source>
        <dbReference type="Proteomes" id="UP001217089"/>
    </source>
</evidence>
<feature type="compositionally biased region" description="Polar residues" evidence="2">
    <location>
        <begin position="343"/>
        <end position="358"/>
    </location>
</feature>
<comment type="caution">
    <text evidence="4">The sequence shown here is derived from an EMBL/GenBank/DDBJ whole genome shotgun (WGS) entry which is preliminary data.</text>
</comment>
<dbReference type="InterPro" id="IPR002018">
    <property type="entry name" value="CarbesteraseB"/>
</dbReference>